<dbReference type="AlphaFoldDB" id="A0AA88YJI8"/>
<evidence type="ECO:0000256" key="2">
    <source>
        <dbReference type="ARBA" id="ARBA00022475"/>
    </source>
</evidence>
<gene>
    <name evidence="4" type="ORF">FSP39_014525</name>
</gene>
<dbReference type="GO" id="GO:0005886">
    <property type="term" value="C:plasma membrane"/>
    <property type="evidence" value="ECO:0007669"/>
    <property type="project" value="UniProtKB-SubCell"/>
</dbReference>
<evidence type="ECO:0008006" key="6">
    <source>
        <dbReference type="Google" id="ProtNLM"/>
    </source>
</evidence>
<evidence type="ECO:0000313" key="5">
    <source>
        <dbReference type="Proteomes" id="UP001186944"/>
    </source>
</evidence>
<reference evidence="4" key="1">
    <citation type="submission" date="2019-08" db="EMBL/GenBank/DDBJ databases">
        <title>The improved chromosome-level genome for the pearl oyster Pinctada fucata martensii using PacBio sequencing and Hi-C.</title>
        <authorList>
            <person name="Zheng Z."/>
        </authorList>
    </citation>
    <scope>NUCLEOTIDE SEQUENCE</scope>
    <source>
        <strain evidence="4">ZZ-2019</strain>
        <tissue evidence="4">Adductor muscle</tissue>
    </source>
</reference>
<evidence type="ECO:0000256" key="3">
    <source>
        <dbReference type="SAM" id="Phobius"/>
    </source>
</evidence>
<organism evidence="4 5">
    <name type="scientific">Pinctada imbricata</name>
    <name type="common">Atlantic pearl-oyster</name>
    <name type="synonym">Pinctada martensii</name>
    <dbReference type="NCBI Taxonomy" id="66713"/>
    <lineage>
        <taxon>Eukaryota</taxon>
        <taxon>Metazoa</taxon>
        <taxon>Spiralia</taxon>
        <taxon>Lophotrochozoa</taxon>
        <taxon>Mollusca</taxon>
        <taxon>Bivalvia</taxon>
        <taxon>Autobranchia</taxon>
        <taxon>Pteriomorphia</taxon>
        <taxon>Pterioida</taxon>
        <taxon>Pterioidea</taxon>
        <taxon>Pteriidae</taxon>
        <taxon>Pinctada</taxon>
    </lineage>
</organism>
<accession>A0AA88YJI8</accession>
<keyword evidence="5" id="KW-1185">Reference proteome</keyword>
<keyword evidence="3" id="KW-1133">Transmembrane helix</keyword>
<sequence>MFICNRPEHTSLFHPVSHIVGRTAGVTTIMEYSATFLLSFCVVTVASRELKCTSSQSTIKCFAHYFKGDQDCFPGSLVRKFPVLYSLDGNGAPERPSELNVTPFEKPYSNGKYYLGVHFSVQPPKTASINYVKGFELRISTVDVDSGSNIGQTRCIIFNFSPPFLNYNYSKTKFSVDIYPLSIGLASFRTYSLPKPPTEEDSVRMFRETSIVNYQYGYNGDESNRWSTSISYAVDYEHDGIHGSIWFSFVASVLFDFPSYQVKLFVKDVYYPVKEVTIPRANVTGRHVFVNLLPGEYEIEIHPYDPSRTVTCMDGNGVPRTCTTTRSGYITISDNRISSSVDTTSSDYSTMKMTGKNFQIIQEFEVMDEMDDTINDSSNDKNKTMSHTTAAIIGSVVGVILLMILTYCGVYRQRNRKSDGMTEKYLESGGMYRFGSRNDPEFVVRNGDVHGFPDKSIVLGYTADNSFHEEAVRKLGIYLQEHFGVTVYVECCPLEPDAQKTSSLANFIASKSMCIFVCSPVVYHLYNEQNGMSTSNGVQCLMKYLEHNEFVSTNAERKSFVSVAFEYPQTKQFIVSEIFHSETFTLSGDIDKLVQYLSQKMAIADVTKSPRGNNTHYDDMDEAIRVAICYYMENGSFGQKVMCNGHDRKTKPLESISNVIKANHGHGKFARLFHSPDPSNKAHIENFPRVQFQFNPPSDTSLPEDTLTRVVSDDIEELNGRNIDPSESRLLYIDGRLKGCLVIENFADEECVSIGSTKSV</sequence>
<dbReference type="EMBL" id="VSWD01000005">
    <property type="protein sequence ID" value="KAK3102866.1"/>
    <property type="molecule type" value="Genomic_DNA"/>
</dbReference>
<keyword evidence="2" id="KW-1003">Cell membrane</keyword>
<name>A0AA88YJI8_PINIB</name>
<protein>
    <recommendedName>
        <fullName evidence="6">SEFIR domain-containing protein</fullName>
    </recommendedName>
</protein>
<proteinExistence type="predicted"/>
<dbReference type="Proteomes" id="UP001186944">
    <property type="component" value="Unassembled WGS sequence"/>
</dbReference>
<feature type="transmembrane region" description="Helical" evidence="3">
    <location>
        <begin position="390"/>
        <end position="411"/>
    </location>
</feature>
<keyword evidence="3" id="KW-0472">Membrane</keyword>
<dbReference type="InterPro" id="IPR038683">
    <property type="entry name" value="IL17RA/B_FnIII-like_1_sf"/>
</dbReference>
<comment type="subcellular location">
    <subcellularLocation>
        <location evidence="1">Cell membrane</location>
        <topology evidence="1">Single-pass type I membrane protein</topology>
    </subcellularLocation>
</comment>
<comment type="caution">
    <text evidence="4">The sequence shown here is derived from an EMBL/GenBank/DDBJ whole genome shotgun (WGS) entry which is preliminary data.</text>
</comment>
<evidence type="ECO:0000313" key="4">
    <source>
        <dbReference type="EMBL" id="KAK3102866.1"/>
    </source>
</evidence>
<evidence type="ECO:0000256" key="1">
    <source>
        <dbReference type="ARBA" id="ARBA00004251"/>
    </source>
</evidence>
<dbReference type="Gene3D" id="3.40.50.11530">
    <property type="match status" value="1"/>
</dbReference>
<keyword evidence="3" id="KW-0812">Transmembrane</keyword>
<dbReference type="Gene3D" id="2.60.40.2160">
    <property type="entry name" value="Interleukin-17 receptor A/B, fibronectin-III-like domain 1"/>
    <property type="match status" value="1"/>
</dbReference>